<organism evidence="1 2">
    <name type="scientific">Chionoecetes opilio</name>
    <name type="common">Atlantic snow crab</name>
    <name type="synonym">Cancer opilio</name>
    <dbReference type="NCBI Taxonomy" id="41210"/>
    <lineage>
        <taxon>Eukaryota</taxon>
        <taxon>Metazoa</taxon>
        <taxon>Ecdysozoa</taxon>
        <taxon>Arthropoda</taxon>
        <taxon>Crustacea</taxon>
        <taxon>Multicrustacea</taxon>
        <taxon>Malacostraca</taxon>
        <taxon>Eumalacostraca</taxon>
        <taxon>Eucarida</taxon>
        <taxon>Decapoda</taxon>
        <taxon>Pleocyemata</taxon>
        <taxon>Brachyura</taxon>
        <taxon>Eubrachyura</taxon>
        <taxon>Majoidea</taxon>
        <taxon>Majidae</taxon>
        <taxon>Chionoecetes</taxon>
    </lineage>
</organism>
<gene>
    <name evidence="1" type="ORF">GWK47_017820</name>
</gene>
<evidence type="ECO:0000313" key="1">
    <source>
        <dbReference type="EMBL" id="KAG0712716.1"/>
    </source>
</evidence>
<comment type="caution">
    <text evidence="1">The sequence shown here is derived from an EMBL/GenBank/DDBJ whole genome shotgun (WGS) entry which is preliminary data.</text>
</comment>
<sequence>MAGKGKSRSSRKGFENQIQEHDAVFSFIGTGKIFSGSEIKVMSTLALVVNPSVPEGEKLRLFCLAIPVPEKQWPAKRGDHQNWEIRKRFGGLCFDTPASNTASRWRFTSSTN</sequence>
<proteinExistence type="predicted"/>
<protein>
    <submittedName>
        <fullName evidence="1">Uncharacterized protein</fullName>
    </submittedName>
</protein>
<name>A0A8J4XQR2_CHIOP</name>
<accession>A0A8J4XQR2</accession>
<dbReference type="EMBL" id="JACEEZ010022185">
    <property type="protein sequence ID" value="KAG0712716.1"/>
    <property type="molecule type" value="Genomic_DNA"/>
</dbReference>
<evidence type="ECO:0000313" key="2">
    <source>
        <dbReference type="Proteomes" id="UP000770661"/>
    </source>
</evidence>
<keyword evidence="2" id="KW-1185">Reference proteome</keyword>
<dbReference type="Proteomes" id="UP000770661">
    <property type="component" value="Unassembled WGS sequence"/>
</dbReference>
<dbReference type="AlphaFoldDB" id="A0A8J4XQR2"/>
<reference evidence="1" key="1">
    <citation type="submission" date="2020-07" db="EMBL/GenBank/DDBJ databases">
        <title>The High-quality genome of the commercially important snow crab, Chionoecetes opilio.</title>
        <authorList>
            <person name="Jeong J.-H."/>
            <person name="Ryu S."/>
        </authorList>
    </citation>
    <scope>NUCLEOTIDE SEQUENCE</scope>
    <source>
        <strain evidence="1">MADBK_172401_WGS</strain>
        <tissue evidence="1">Digestive gland</tissue>
    </source>
</reference>